<dbReference type="Pfam" id="PF24625">
    <property type="entry name" value="DUF7626"/>
    <property type="match status" value="1"/>
</dbReference>
<organism evidence="3 4">
    <name type="scientific">Curvularia kusanoi</name>
    <name type="common">Cochliobolus kusanoi</name>
    <dbReference type="NCBI Taxonomy" id="90978"/>
    <lineage>
        <taxon>Eukaryota</taxon>
        <taxon>Fungi</taxon>
        <taxon>Dikarya</taxon>
        <taxon>Ascomycota</taxon>
        <taxon>Pezizomycotina</taxon>
        <taxon>Dothideomycetes</taxon>
        <taxon>Pleosporomycetidae</taxon>
        <taxon>Pleosporales</taxon>
        <taxon>Pleosporineae</taxon>
        <taxon>Pleosporaceae</taxon>
        <taxon>Curvularia</taxon>
    </lineage>
</organism>
<feature type="compositionally biased region" description="Low complexity" evidence="1">
    <location>
        <begin position="455"/>
        <end position="468"/>
    </location>
</feature>
<evidence type="ECO:0000313" key="4">
    <source>
        <dbReference type="Proteomes" id="UP000801428"/>
    </source>
</evidence>
<keyword evidence="4" id="KW-1185">Reference proteome</keyword>
<feature type="region of interest" description="Disordered" evidence="1">
    <location>
        <begin position="1"/>
        <end position="54"/>
    </location>
</feature>
<feature type="region of interest" description="Disordered" evidence="1">
    <location>
        <begin position="304"/>
        <end position="326"/>
    </location>
</feature>
<evidence type="ECO:0000259" key="2">
    <source>
        <dbReference type="Pfam" id="PF24625"/>
    </source>
</evidence>
<dbReference type="OrthoDB" id="5321209at2759"/>
<sequence length="485" mass="54292">MADLNFNFDDPQFADDPALQDDVRMRHMASDDDDDEDFVPGPLDPDSEMDEKLDMDGGDNLRLFAADTPNLDDDDYIDAAVGKKRKLAGAGVPNTKDKLANARIKTEGGEALILEEGESSVAQKRSTLGSGAINRDNRNRATTHRRVTADLSSDDKRMLEMRDDGYNDRQIRDKLIEEGRIHYDTKSISTRIMRIRLAQAENHDVQLEQGYKEWQQEDDQLLVQAYALADIEVSYEVERVRAWRFRKVSEYMRRLNKDSMFSANACRTRYTQLMAGTAVIPCAVSDDPDARRLELDSFRTSNEAVRAKEASEQHTRSTMEKAVKDSAKIKKAQKAEEIANKRAQLEQEKADRAMQRAAAAQLRSQKAAENMKARAQRNAQIMKAASVKPSTASSPLRPPPSKKAKFDAPDPSPSAQPDPRSYLSTRDLTTLCTNRGLLDPKTPSATTASRKSLLTRSQTQTPSGPTTSCARCARRRVSLPVPVRR</sequence>
<feature type="region of interest" description="Disordered" evidence="1">
    <location>
        <begin position="361"/>
        <end position="469"/>
    </location>
</feature>
<feature type="compositionally biased region" description="Polar residues" evidence="1">
    <location>
        <begin position="443"/>
        <end position="454"/>
    </location>
</feature>
<accession>A0A9P4T8M2</accession>
<reference evidence="3" key="1">
    <citation type="submission" date="2019-04" db="EMBL/GenBank/DDBJ databases">
        <title>Sequencing of skin fungus with MAO and IRED activity.</title>
        <authorList>
            <person name="Marsaioli A.J."/>
            <person name="Bonatto J.M.C."/>
            <person name="Reis Junior O."/>
        </authorList>
    </citation>
    <scope>NUCLEOTIDE SEQUENCE</scope>
    <source>
        <strain evidence="3">30M1</strain>
    </source>
</reference>
<evidence type="ECO:0000313" key="3">
    <source>
        <dbReference type="EMBL" id="KAF2997671.1"/>
    </source>
</evidence>
<proteinExistence type="predicted"/>
<dbReference type="AlphaFoldDB" id="A0A9P4T8M2"/>
<dbReference type="EMBL" id="SWKU01000022">
    <property type="protein sequence ID" value="KAF2997671.1"/>
    <property type="molecule type" value="Genomic_DNA"/>
</dbReference>
<gene>
    <name evidence="3" type="ORF">E8E13_005928</name>
</gene>
<dbReference type="Proteomes" id="UP000801428">
    <property type="component" value="Unassembled WGS sequence"/>
</dbReference>
<dbReference type="InterPro" id="IPR056043">
    <property type="entry name" value="DUF7626"/>
</dbReference>
<evidence type="ECO:0000256" key="1">
    <source>
        <dbReference type="SAM" id="MobiDB-lite"/>
    </source>
</evidence>
<protein>
    <recommendedName>
        <fullName evidence="2">DUF7626 domain-containing protein</fullName>
    </recommendedName>
</protein>
<name>A0A9P4T8M2_CURKU</name>
<feature type="domain" description="DUF7626" evidence="2">
    <location>
        <begin position="150"/>
        <end position="204"/>
    </location>
</feature>
<comment type="caution">
    <text evidence="3">The sequence shown here is derived from an EMBL/GenBank/DDBJ whole genome shotgun (WGS) entry which is preliminary data.</text>
</comment>
<feature type="compositionally biased region" description="Basic and acidic residues" evidence="1">
    <location>
        <begin position="305"/>
        <end position="326"/>
    </location>
</feature>
<feature type="compositionally biased region" description="Polar residues" evidence="1">
    <location>
        <begin position="422"/>
        <end position="433"/>
    </location>
</feature>
<feature type="compositionally biased region" description="Basic and acidic residues" evidence="1">
    <location>
        <begin position="21"/>
        <end position="30"/>
    </location>
</feature>